<reference evidence="2" key="1">
    <citation type="journal article" date="2020" name="New Phytol.">
        <title>Comparative genomics reveals dynamic genome evolution in host specialist ectomycorrhizal fungi.</title>
        <authorList>
            <person name="Lofgren L.A."/>
            <person name="Nguyen N.H."/>
            <person name="Vilgalys R."/>
            <person name="Ruytinx J."/>
            <person name="Liao H.L."/>
            <person name="Branco S."/>
            <person name="Kuo A."/>
            <person name="LaButti K."/>
            <person name="Lipzen A."/>
            <person name="Andreopoulos W."/>
            <person name="Pangilinan J."/>
            <person name="Riley R."/>
            <person name="Hundley H."/>
            <person name="Na H."/>
            <person name="Barry K."/>
            <person name="Grigoriev I.V."/>
            <person name="Stajich J.E."/>
            <person name="Kennedy P.G."/>
        </authorList>
    </citation>
    <scope>NUCLEOTIDE SEQUENCE</scope>
    <source>
        <strain evidence="2">FC423</strain>
    </source>
</reference>
<evidence type="ECO:0000313" key="3">
    <source>
        <dbReference type="Proteomes" id="UP000823399"/>
    </source>
</evidence>
<dbReference type="SUPFAM" id="SSF52540">
    <property type="entry name" value="P-loop containing nucleoside triphosphate hydrolases"/>
    <property type="match status" value="1"/>
</dbReference>
<dbReference type="InterPro" id="IPR039421">
    <property type="entry name" value="Type_1_exporter"/>
</dbReference>
<feature type="non-terminal residue" evidence="2">
    <location>
        <position position="128"/>
    </location>
</feature>
<organism evidence="2 3">
    <name type="scientific">Suillus discolor</name>
    <dbReference type="NCBI Taxonomy" id="1912936"/>
    <lineage>
        <taxon>Eukaryota</taxon>
        <taxon>Fungi</taxon>
        <taxon>Dikarya</taxon>
        <taxon>Basidiomycota</taxon>
        <taxon>Agaricomycotina</taxon>
        <taxon>Agaricomycetes</taxon>
        <taxon>Agaricomycetidae</taxon>
        <taxon>Boletales</taxon>
        <taxon>Suillineae</taxon>
        <taxon>Suillaceae</taxon>
        <taxon>Suillus</taxon>
    </lineage>
</organism>
<accession>A0A9P7ESJ6</accession>
<protein>
    <recommendedName>
        <fullName evidence="1">ABC transporter domain-containing protein</fullName>
    </recommendedName>
</protein>
<gene>
    <name evidence="2" type="ORF">F5147DRAFT_587697</name>
</gene>
<evidence type="ECO:0000313" key="2">
    <source>
        <dbReference type="EMBL" id="KAG2088379.1"/>
    </source>
</evidence>
<dbReference type="PANTHER" id="PTHR24221">
    <property type="entry name" value="ATP-BINDING CASSETTE SUB-FAMILY B"/>
    <property type="match status" value="1"/>
</dbReference>
<evidence type="ECO:0000259" key="1">
    <source>
        <dbReference type="Pfam" id="PF00005"/>
    </source>
</evidence>
<dbReference type="GO" id="GO:0016020">
    <property type="term" value="C:membrane"/>
    <property type="evidence" value="ECO:0007669"/>
    <property type="project" value="TreeGrafter"/>
</dbReference>
<keyword evidence="3" id="KW-1185">Reference proteome</keyword>
<feature type="domain" description="ABC transporter" evidence="1">
    <location>
        <begin position="92"/>
        <end position="121"/>
    </location>
</feature>
<dbReference type="AlphaFoldDB" id="A0A9P7ESJ6"/>
<dbReference type="GO" id="GO:0005524">
    <property type="term" value="F:ATP binding"/>
    <property type="evidence" value="ECO:0007669"/>
    <property type="project" value="InterPro"/>
</dbReference>
<dbReference type="EMBL" id="JABBWM010000122">
    <property type="protein sequence ID" value="KAG2088379.1"/>
    <property type="molecule type" value="Genomic_DNA"/>
</dbReference>
<sequence length="128" mass="14386">RITARQSNTSEFMVLITYDTQLYFPVSNFGGVYCAINQSLIDTEKLLLLNEPTEVIDEPDAEESVVSNREVKFGTYPSDNVSFAYDDQTSALHNISFKVSRRGRVALVGKNGAGKSTILRLYRFYTSN</sequence>
<proteinExistence type="predicted"/>
<dbReference type="Gene3D" id="3.40.50.300">
    <property type="entry name" value="P-loop containing nucleotide triphosphate hydrolases"/>
    <property type="match status" value="1"/>
</dbReference>
<dbReference type="Pfam" id="PF00005">
    <property type="entry name" value="ABC_tran"/>
    <property type="match status" value="1"/>
</dbReference>
<comment type="caution">
    <text evidence="2">The sequence shown here is derived from an EMBL/GenBank/DDBJ whole genome shotgun (WGS) entry which is preliminary data.</text>
</comment>
<dbReference type="InterPro" id="IPR003439">
    <property type="entry name" value="ABC_transporter-like_ATP-bd"/>
</dbReference>
<dbReference type="RefSeq" id="XP_041285515.1">
    <property type="nucleotide sequence ID" value="XM_041432025.1"/>
</dbReference>
<dbReference type="GO" id="GO:0042626">
    <property type="term" value="F:ATPase-coupled transmembrane transporter activity"/>
    <property type="evidence" value="ECO:0007669"/>
    <property type="project" value="TreeGrafter"/>
</dbReference>
<dbReference type="GO" id="GO:0016887">
    <property type="term" value="F:ATP hydrolysis activity"/>
    <property type="evidence" value="ECO:0007669"/>
    <property type="project" value="InterPro"/>
</dbReference>
<name>A0A9P7ESJ6_9AGAM</name>
<dbReference type="OrthoDB" id="6500128at2759"/>
<dbReference type="Proteomes" id="UP000823399">
    <property type="component" value="Unassembled WGS sequence"/>
</dbReference>
<dbReference type="GeneID" id="64694284"/>
<dbReference type="PANTHER" id="PTHR24221:SF648">
    <property type="entry name" value="ABC-TYPE TRANSPORTER ATR1"/>
    <property type="match status" value="1"/>
</dbReference>
<dbReference type="InterPro" id="IPR027417">
    <property type="entry name" value="P-loop_NTPase"/>
</dbReference>